<accession>A0A5E4ENT2</accession>
<dbReference type="InParanoid" id="A0A5E4ENT2"/>
<reference evidence="1 4" key="3">
    <citation type="journal article" date="2022" name="G3 (Bethesda)">
        <title>Whole-genome sequence and methylome profiling of the almond [Prunus dulcis (Mill.) D.A. Webb] cultivar 'Nonpareil'.</title>
        <authorList>
            <person name="D'Amico-Willman K.M."/>
            <person name="Ouma W.Z."/>
            <person name="Meulia T."/>
            <person name="Sideli G.M."/>
            <person name="Gradziel T.M."/>
            <person name="Fresnedo-Ramirez J."/>
        </authorList>
    </citation>
    <scope>NUCLEOTIDE SEQUENCE [LARGE SCALE GENOMIC DNA]</scope>
    <source>
        <strain evidence="1">Clone GOH B32 T37-40</strain>
    </source>
</reference>
<keyword evidence="4" id="KW-1185">Reference proteome</keyword>
<organism evidence="2 3">
    <name type="scientific">Prunus dulcis</name>
    <name type="common">Almond</name>
    <name type="synonym">Amygdalus dulcis</name>
    <dbReference type="NCBI Taxonomy" id="3755"/>
    <lineage>
        <taxon>Eukaryota</taxon>
        <taxon>Viridiplantae</taxon>
        <taxon>Streptophyta</taxon>
        <taxon>Embryophyta</taxon>
        <taxon>Tracheophyta</taxon>
        <taxon>Spermatophyta</taxon>
        <taxon>Magnoliopsida</taxon>
        <taxon>eudicotyledons</taxon>
        <taxon>Gunneridae</taxon>
        <taxon>Pentapetalae</taxon>
        <taxon>rosids</taxon>
        <taxon>fabids</taxon>
        <taxon>Rosales</taxon>
        <taxon>Rosaceae</taxon>
        <taxon>Amygdaloideae</taxon>
        <taxon>Amygdaleae</taxon>
        <taxon>Prunus</taxon>
    </lineage>
</organism>
<reference evidence="3" key="2">
    <citation type="journal article" date="2020" name="Plant J.">
        <title>Transposons played a major role in the diversification between the closely related almond and peach genomes: results from the almond genome sequence.</title>
        <authorList>
            <person name="Alioto T."/>
            <person name="Alexiou K.G."/>
            <person name="Bardil A."/>
            <person name="Barteri F."/>
            <person name="Castanera R."/>
            <person name="Cruz F."/>
            <person name="Dhingra A."/>
            <person name="Duval H."/>
            <person name="Fernandez I Marti A."/>
            <person name="Frias L."/>
            <person name="Galan B."/>
            <person name="Garcia J.L."/>
            <person name="Howad W."/>
            <person name="Gomez-Garrido J."/>
            <person name="Gut M."/>
            <person name="Julca I."/>
            <person name="Morata J."/>
            <person name="Puigdomenech P."/>
            <person name="Ribeca P."/>
            <person name="Rubio Cabetas M.J."/>
            <person name="Vlasova A."/>
            <person name="Wirthensohn M."/>
            <person name="Garcia-Mas J."/>
            <person name="Gabaldon T."/>
            <person name="Casacuberta J.M."/>
            <person name="Arus P."/>
        </authorList>
    </citation>
    <scope>NUCLEOTIDE SEQUENCE [LARGE SCALE GENOMIC DNA]</scope>
    <source>
        <strain evidence="3">cv. Texas</strain>
    </source>
</reference>
<dbReference type="Proteomes" id="UP000327085">
    <property type="component" value="Chromosome 6"/>
</dbReference>
<dbReference type="PANTHER" id="PTHR33116:SF86">
    <property type="entry name" value="REVERSE TRANSCRIPTASE DOMAIN-CONTAINING PROTEIN"/>
    <property type="match status" value="1"/>
</dbReference>
<evidence type="ECO:0000313" key="3">
    <source>
        <dbReference type="Proteomes" id="UP000327085"/>
    </source>
</evidence>
<dbReference type="EMBL" id="JAJFAZ020000006">
    <property type="protein sequence ID" value="KAI5325441.1"/>
    <property type="molecule type" value="Genomic_DNA"/>
</dbReference>
<dbReference type="OMA" id="FRSRFFW"/>
<evidence type="ECO:0000313" key="2">
    <source>
        <dbReference type="EMBL" id="VVA17387.1"/>
    </source>
</evidence>
<dbReference type="Gramene" id="VVA17387">
    <property type="protein sequence ID" value="VVA17387"/>
    <property type="gene ID" value="Prudul26B021234"/>
</dbReference>
<proteinExistence type="predicted"/>
<evidence type="ECO:0000313" key="4">
    <source>
        <dbReference type="Proteomes" id="UP001054821"/>
    </source>
</evidence>
<reference evidence="2" key="1">
    <citation type="submission" date="2019-07" db="EMBL/GenBank/DDBJ databases">
        <authorList>
            <person name="Alioto T."/>
            <person name="Alioto T."/>
            <person name="Gomez Garrido J."/>
        </authorList>
    </citation>
    <scope>NUCLEOTIDE SEQUENCE</scope>
</reference>
<dbReference type="AlphaFoldDB" id="A0A5E4ENT2"/>
<gene>
    <name evidence="2" type="ORF">ALMOND_2B021234</name>
    <name evidence="1" type="ORF">L3X38_034515</name>
</gene>
<dbReference type="PANTHER" id="PTHR33116">
    <property type="entry name" value="REVERSE TRANSCRIPTASE ZINC-BINDING DOMAIN-CONTAINING PROTEIN-RELATED-RELATED"/>
    <property type="match status" value="1"/>
</dbReference>
<evidence type="ECO:0000313" key="1">
    <source>
        <dbReference type="EMBL" id="KAI5325441.1"/>
    </source>
</evidence>
<sequence length="183" mass="21074">MGWSEQFLSQVGKEILIKAVAMAMPNYAMSCFKLPVSLCKEIEKDIARYWRHSNKKQKGIHWVSWQRLSLLKYAGGLGFRDLICFNLAMLAKIGWRIEKHPESLLAHVLHGKYHYGFKFLEVGCSLRCTDTSVWRGMLVSDTAPIRYGTDMAPIRIRYATWRIVDLYGMLTSRYGSDTSSIRS</sequence>
<dbReference type="EMBL" id="CABIKO010000024">
    <property type="protein sequence ID" value="VVA17387.1"/>
    <property type="molecule type" value="Genomic_DNA"/>
</dbReference>
<dbReference type="Proteomes" id="UP001054821">
    <property type="component" value="Chromosome 6"/>
</dbReference>
<name>A0A5E4ENT2_PRUDU</name>
<protein>
    <submittedName>
        <fullName evidence="2">PREDICTED: reverse mRNAase</fullName>
    </submittedName>
</protein>